<protein>
    <submittedName>
        <fullName evidence="2">Helix-turn-helix domain-containing protein</fullName>
    </submittedName>
</protein>
<dbReference type="InterPro" id="IPR010744">
    <property type="entry name" value="Phage_CI_N"/>
</dbReference>
<accession>A0A9Q6Z2L2</accession>
<feature type="domain" description="Bacteriophage CI repressor N-terminal" evidence="1">
    <location>
        <begin position="13"/>
        <end position="70"/>
    </location>
</feature>
<dbReference type="GO" id="GO:0045892">
    <property type="term" value="P:negative regulation of DNA-templated transcription"/>
    <property type="evidence" value="ECO:0007669"/>
    <property type="project" value="InterPro"/>
</dbReference>
<organism evidence="2 3">
    <name type="scientific">Myroides odoratus</name>
    <name type="common">Flavobacterium odoratum</name>
    <dbReference type="NCBI Taxonomy" id="256"/>
    <lineage>
        <taxon>Bacteria</taxon>
        <taxon>Pseudomonadati</taxon>
        <taxon>Bacteroidota</taxon>
        <taxon>Flavobacteriia</taxon>
        <taxon>Flavobacteriales</taxon>
        <taxon>Flavobacteriaceae</taxon>
        <taxon>Myroides</taxon>
    </lineage>
</organism>
<dbReference type="Proteomes" id="UP000596202">
    <property type="component" value="Chromosome"/>
</dbReference>
<dbReference type="GO" id="GO:0003677">
    <property type="term" value="F:DNA binding"/>
    <property type="evidence" value="ECO:0007669"/>
    <property type="project" value="InterPro"/>
</dbReference>
<dbReference type="RefSeq" id="WP_002985389.1">
    <property type="nucleotide sequence ID" value="NZ_CP068108.1"/>
</dbReference>
<name>A0A9Q6Z2L2_MYROD</name>
<evidence type="ECO:0000313" key="3">
    <source>
        <dbReference type="Proteomes" id="UP000596202"/>
    </source>
</evidence>
<gene>
    <name evidence="2" type="ORF">I6I88_09865</name>
</gene>
<evidence type="ECO:0000313" key="2">
    <source>
        <dbReference type="EMBL" id="QQT98537.1"/>
    </source>
</evidence>
<reference evidence="2 3" key="1">
    <citation type="submission" date="2021-01" db="EMBL/GenBank/DDBJ databases">
        <title>FDA dAtabase for Regulatory Grade micrObial Sequences (FDA-ARGOS): Supporting development and validation of Infectious Disease Dx tests.</title>
        <authorList>
            <person name="Sproer C."/>
            <person name="Gronow S."/>
            <person name="Severitt S."/>
            <person name="Schroder I."/>
            <person name="Tallon L."/>
            <person name="Sadzewicz L."/>
            <person name="Zhao X."/>
            <person name="Boylan J."/>
            <person name="Ott S."/>
            <person name="Bowen H."/>
            <person name="Vavikolanu K."/>
            <person name="Mehta A."/>
            <person name="Aluvathingal J."/>
            <person name="Nadendla S."/>
            <person name="Lowell S."/>
            <person name="Myers T."/>
            <person name="Yan Y."/>
            <person name="Sichtig H."/>
        </authorList>
    </citation>
    <scope>NUCLEOTIDE SEQUENCE [LARGE SCALE GENOMIC DNA]</scope>
    <source>
        <strain evidence="2 3">FDAARGOS_1131</strain>
    </source>
</reference>
<dbReference type="Gene3D" id="1.10.260.40">
    <property type="entry name" value="lambda repressor-like DNA-binding domains"/>
    <property type="match status" value="1"/>
</dbReference>
<dbReference type="EMBL" id="CP068108">
    <property type="protein sequence ID" value="QQT98537.1"/>
    <property type="molecule type" value="Genomic_DNA"/>
</dbReference>
<dbReference type="Pfam" id="PF07022">
    <property type="entry name" value="Phage_CI_repr"/>
    <property type="match status" value="1"/>
</dbReference>
<evidence type="ECO:0000259" key="1">
    <source>
        <dbReference type="Pfam" id="PF07022"/>
    </source>
</evidence>
<proteinExistence type="predicted"/>
<dbReference type="InterPro" id="IPR010982">
    <property type="entry name" value="Lambda_DNA-bd_dom_sf"/>
</dbReference>
<sequence>MKKIFELTTTEKVLEKLKLRLGVKRGMDLAEVFNVKANTLSSWKIRNSIPYERILILCKEYQIDLNELFYDNYHTVKIKEDLKEIPLLYLANHWEYYFNPTFQWNNLPQVYFPQHVDFDIIIQLPKANIIKLESKLSFYFCKKVEVSDLVLNQPYIMIIKDKGFVHSELMHLDPTTNHLLLKLTATSKLNVAAKDIIEIFHCKGLYHPIQ</sequence>
<dbReference type="GeneID" id="93527962"/>
<dbReference type="OrthoDB" id="1450724at2"/>
<dbReference type="AlphaFoldDB" id="A0A9Q6Z2L2"/>